<dbReference type="EMBL" id="CP045835">
    <property type="protein sequence ID" value="QGG51623.1"/>
    <property type="molecule type" value="Genomic_DNA"/>
</dbReference>
<protein>
    <recommendedName>
        <fullName evidence="3">HK97 gp10 family phage protein</fullName>
    </recommendedName>
</protein>
<reference evidence="1 2" key="1">
    <citation type="submission" date="2019-11" db="EMBL/GenBank/DDBJ databases">
        <title>Whole Genome Sequencing and Comparative Genomic Analyses of Lysinibacillus pakistanensis LZH-9, a Halotolerant Strain with Excellent COD Removal Capability.</title>
        <authorList>
            <person name="Zhou H."/>
        </authorList>
    </citation>
    <scope>NUCLEOTIDE SEQUENCE [LARGE SCALE GENOMIC DNA]</scope>
    <source>
        <strain evidence="1 2">LZH-9</strain>
    </source>
</reference>
<dbReference type="RefSeq" id="WP_369595781.1">
    <property type="nucleotide sequence ID" value="NZ_CP045835.1"/>
</dbReference>
<dbReference type="Pfam" id="PF07410">
    <property type="entry name" value="Phage_Gp111"/>
    <property type="match status" value="1"/>
</dbReference>
<sequence>MMNVMKRAWEIAKEGAAKFGGSVKSYFSTSLKMAWAEMKEVTKTYVEQMKDVYAFGYEEDRLQITFKEWKRNTDLHRLYINIETNKGRSLNTIFISLKDGKVGSQGRNATFQGLGDKVAKIVEAHKNDIIAKYVA</sequence>
<name>A0ABX6DF66_9BACI</name>
<evidence type="ECO:0000313" key="1">
    <source>
        <dbReference type="EMBL" id="QGG51623.1"/>
    </source>
</evidence>
<keyword evidence="2" id="KW-1185">Reference proteome</keyword>
<evidence type="ECO:0008006" key="3">
    <source>
        <dbReference type="Google" id="ProtNLM"/>
    </source>
</evidence>
<proteinExistence type="predicted"/>
<organism evidence="1 2">
    <name type="scientific">Lysinibacillus pakistanensis</name>
    <dbReference type="NCBI Taxonomy" id="759811"/>
    <lineage>
        <taxon>Bacteria</taxon>
        <taxon>Bacillati</taxon>
        <taxon>Bacillota</taxon>
        <taxon>Bacilli</taxon>
        <taxon>Bacillales</taxon>
        <taxon>Bacillaceae</taxon>
        <taxon>Lysinibacillus</taxon>
    </lineage>
</organism>
<evidence type="ECO:0000313" key="2">
    <source>
        <dbReference type="Proteomes" id="UP000373269"/>
    </source>
</evidence>
<accession>A0ABX6DF66</accession>
<dbReference type="Proteomes" id="UP000373269">
    <property type="component" value="Chromosome"/>
</dbReference>
<gene>
    <name evidence="1" type="ORF">GDS87_11970</name>
</gene>
<dbReference type="InterPro" id="IPR010878">
    <property type="entry name" value="Gp111"/>
</dbReference>